<organism evidence="2 3">
    <name type="scientific">Fulvimarina pelagi HTCC2506</name>
    <dbReference type="NCBI Taxonomy" id="314231"/>
    <lineage>
        <taxon>Bacteria</taxon>
        <taxon>Pseudomonadati</taxon>
        <taxon>Pseudomonadota</taxon>
        <taxon>Alphaproteobacteria</taxon>
        <taxon>Hyphomicrobiales</taxon>
        <taxon>Aurantimonadaceae</taxon>
        <taxon>Fulvimarina</taxon>
    </lineage>
</organism>
<accession>Q0G3L6</accession>
<dbReference type="EMBL" id="AATP01000002">
    <property type="protein sequence ID" value="EAU41815.1"/>
    <property type="molecule type" value="Genomic_DNA"/>
</dbReference>
<keyword evidence="3" id="KW-1185">Reference proteome</keyword>
<name>Q0G3L6_9HYPH</name>
<dbReference type="SUPFAM" id="SSF143100">
    <property type="entry name" value="TTHA1013/TTHA0281-like"/>
    <property type="match status" value="1"/>
</dbReference>
<sequence length="83" mass="9263">MQRSFTVKAVWDDEAKVFVCESDIDGLHIEAETLDAFEDLLYETAVELIVANHVSADDLATKPLKDLIPAIVWQRPGDVRHAA</sequence>
<dbReference type="RefSeq" id="WP_007068188.1">
    <property type="nucleotide sequence ID" value="NZ_DS022272.1"/>
</dbReference>
<gene>
    <name evidence="2" type="ORF">FP2506_15319</name>
</gene>
<dbReference type="eggNOG" id="ENOG5033AIN">
    <property type="taxonomic scope" value="Bacteria"/>
</dbReference>
<dbReference type="STRING" id="217511.GCA_001463845_02830"/>
<dbReference type="InterPro" id="IPR015066">
    <property type="entry name" value="DUF1902"/>
</dbReference>
<comment type="caution">
    <text evidence="2">The sequence shown here is derived from an EMBL/GenBank/DDBJ whole genome shotgun (WGS) entry which is preliminary data.</text>
</comment>
<proteinExistence type="predicted"/>
<dbReference type="Proteomes" id="UP000004310">
    <property type="component" value="Unassembled WGS sequence"/>
</dbReference>
<protein>
    <recommendedName>
        <fullName evidence="1">DUF1902 domain-containing protein</fullName>
    </recommendedName>
</protein>
<reference evidence="2 3" key="1">
    <citation type="journal article" date="2010" name="J. Bacteriol.">
        <title>Genome sequence of Fulvimarina pelagi HTCC2506T, a Mn(II)-oxidizing alphaproteobacterium possessing an aerobic anoxygenic photosynthetic gene cluster and Xanthorhodopsin.</title>
        <authorList>
            <person name="Kang I."/>
            <person name="Oh H.M."/>
            <person name="Lim S.I."/>
            <person name="Ferriera S."/>
            <person name="Giovannoni S.J."/>
            <person name="Cho J.C."/>
        </authorList>
    </citation>
    <scope>NUCLEOTIDE SEQUENCE [LARGE SCALE GENOMIC DNA]</scope>
    <source>
        <strain evidence="2 3">HTCC2506</strain>
    </source>
</reference>
<dbReference type="AlphaFoldDB" id="Q0G3L6"/>
<feature type="domain" description="DUF1902" evidence="1">
    <location>
        <begin position="5"/>
        <end position="55"/>
    </location>
</feature>
<dbReference type="Gene3D" id="3.30.2390.10">
    <property type="entry name" value="TTHA1013-like"/>
    <property type="match status" value="1"/>
</dbReference>
<dbReference type="HOGENOM" id="CLU_2537665_0_0_5"/>
<evidence type="ECO:0000313" key="3">
    <source>
        <dbReference type="Proteomes" id="UP000004310"/>
    </source>
</evidence>
<evidence type="ECO:0000313" key="2">
    <source>
        <dbReference type="EMBL" id="EAU41815.1"/>
    </source>
</evidence>
<dbReference type="InterPro" id="IPR035069">
    <property type="entry name" value="TTHA1013/TTHA0281-like"/>
</dbReference>
<evidence type="ECO:0000259" key="1">
    <source>
        <dbReference type="Pfam" id="PF08972"/>
    </source>
</evidence>
<dbReference type="Pfam" id="PF08972">
    <property type="entry name" value="DUF1902"/>
    <property type="match status" value="1"/>
</dbReference>